<dbReference type="GO" id="GO:0016757">
    <property type="term" value="F:glycosyltransferase activity"/>
    <property type="evidence" value="ECO:0007669"/>
    <property type="project" value="InterPro"/>
</dbReference>
<accession>A0A1H3T8I5</accession>
<dbReference type="OrthoDB" id="9816564at2"/>
<gene>
    <name evidence="2" type="ORF">SAMN05421736_113121</name>
</gene>
<protein>
    <submittedName>
        <fullName evidence="2">Glycosyl transferases group 1</fullName>
    </submittedName>
</protein>
<name>A0A1H3T8I5_9BACI</name>
<dbReference type="InterPro" id="IPR001296">
    <property type="entry name" value="Glyco_trans_1"/>
</dbReference>
<evidence type="ECO:0000259" key="1">
    <source>
        <dbReference type="Pfam" id="PF00534"/>
    </source>
</evidence>
<dbReference type="EMBL" id="FNPI01000013">
    <property type="protein sequence ID" value="SDZ46653.1"/>
    <property type="molecule type" value="Genomic_DNA"/>
</dbReference>
<evidence type="ECO:0000313" key="3">
    <source>
        <dbReference type="Proteomes" id="UP000198935"/>
    </source>
</evidence>
<proteinExistence type="predicted"/>
<organism evidence="2 3">
    <name type="scientific">Evansella caseinilytica</name>
    <dbReference type="NCBI Taxonomy" id="1503961"/>
    <lineage>
        <taxon>Bacteria</taxon>
        <taxon>Bacillati</taxon>
        <taxon>Bacillota</taxon>
        <taxon>Bacilli</taxon>
        <taxon>Bacillales</taxon>
        <taxon>Bacillaceae</taxon>
        <taxon>Evansella</taxon>
    </lineage>
</organism>
<dbReference type="STRING" id="1503961.SAMN05421736_113121"/>
<feature type="domain" description="Glycosyl transferase family 1" evidence="1">
    <location>
        <begin position="179"/>
        <end position="328"/>
    </location>
</feature>
<evidence type="ECO:0000313" key="2">
    <source>
        <dbReference type="EMBL" id="SDZ46653.1"/>
    </source>
</evidence>
<dbReference type="Gene3D" id="3.40.50.2000">
    <property type="entry name" value="Glycogen Phosphorylase B"/>
    <property type="match status" value="2"/>
</dbReference>
<dbReference type="Proteomes" id="UP000198935">
    <property type="component" value="Unassembled WGS sequence"/>
</dbReference>
<dbReference type="AlphaFoldDB" id="A0A1H3T8I5"/>
<sequence>MKYSLIQYDDIKSRKLCVEFERFDINLYRIKGSPIVAFLSILKYIVTKGRPNSIIFRYLNDYPSIIKTILRMTSEATSILISMVFRIDIIWICHNVDKESKEFYPLITRIRRHLFTKASKKILVTDKLLVEKATNVFKDYRSKIDYISFGPNIPADVGNEKEQNKIIHFINKIKGDSTKEVIVGLCASSANEKNISYEKAVQLVKESQKTRYRLILIFVGEINDTMRKRNEGAYEYLDVHPDVLMFNKKFQVDEKKMAPYVDFYWRAYLDQSVPFTVYNAATIGKPILTTNVGFLGEMVNEYRIGITIYNYNNIEAILDELKTWNKGKLKSFLHESNWETAAKRLYNCIISE</sequence>
<dbReference type="SUPFAM" id="SSF53756">
    <property type="entry name" value="UDP-Glycosyltransferase/glycogen phosphorylase"/>
    <property type="match status" value="1"/>
</dbReference>
<keyword evidence="2" id="KW-0808">Transferase</keyword>
<keyword evidence="3" id="KW-1185">Reference proteome</keyword>
<reference evidence="3" key="1">
    <citation type="submission" date="2016-10" db="EMBL/GenBank/DDBJ databases">
        <authorList>
            <person name="Varghese N."/>
            <person name="Submissions S."/>
        </authorList>
    </citation>
    <scope>NUCLEOTIDE SEQUENCE [LARGE SCALE GENOMIC DNA]</scope>
    <source>
        <strain evidence="3">SP</strain>
    </source>
</reference>
<dbReference type="Pfam" id="PF00534">
    <property type="entry name" value="Glycos_transf_1"/>
    <property type="match status" value="1"/>
</dbReference>